<evidence type="ECO:0000313" key="3">
    <source>
        <dbReference type="Proteomes" id="UP000663419"/>
    </source>
</evidence>
<gene>
    <name evidence="2" type="ORF">I7I53_00954</name>
</gene>
<name>A0A8A1LJL2_AJEC8</name>
<organism evidence="2 3">
    <name type="scientific">Ajellomyces capsulatus (strain H88)</name>
    <name type="common">Darling's disease fungus</name>
    <name type="synonym">Histoplasma capsulatum</name>
    <dbReference type="NCBI Taxonomy" id="544711"/>
    <lineage>
        <taxon>Eukaryota</taxon>
        <taxon>Fungi</taxon>
        <taxon>Dikarya</taxon>
        <taxon>Ascomycota</taxon>
        <taxon>Pezizomycotina</taxon>
        <taxon>Eurotiomycetes</taxon>
        <taxon>Eurotiomycetidae</taxon>
        <taxon>Onygenales</taxon>
        <taxon>Ajellomycetaceae</taxon>
        <taxon>Histoplasma</taxon>
    </lineage>
</organism>
<proteinExistence type="predicted"/>
<feature type="compositionally biased region" description="Polar residues" evidence="1">
    <location>
        <begin position="64"/>
        <end position="74"/>
    </location>
</feature>
<dbReference type="VEuPathDB" id="FungiDB:I7I53_00954"/>
<dbReference type="Proteomes" id="UP000663419">
    <property type="component" value="Chromosome 3"/>
</dbReference>
<dbReference type="AlphaFoldDB" id="A0A8A1LJL2"/>
<dbReference type="EMBL" id="CP069104">
    <property type="protein sequence ID" value="QSS53640.1"/>
    <property type="molecule type" value="Genomic_DNA"/>
</dbReference>
<accession>A0A8A1LJL2</accession>
<evidence type="ECO:0000313" key="2">
    <source>
        <dbReference type="EMBL" id="QSS53640.1"/>
    </source>
</evidence>
<feature type="region of interest" description="Disordered" evidence="1">
    <location>
        <begin position="40"/>
        <end position="74"/>
    </location>
</feature>
<reference evidence="2" key="1">
    <citation type="submission" date="2021-01" db="EMBL/GenBank/DDBJ databases">
        <title>Chromosome-level genome assembly of a human fungal pathogen reveals clustering of transcriptionally co-regulated genes.</title>
        <authorList>
            <person name="Voorhies M."/>
            <person name="Cohen S."/>
            <person name="Shea T.P."/>
            <person name="Petrus S."/>
            <person name="Munoz J.F."/>
            <person name="Poplawski S."/>
            <person name="Goldman W.E."/>
            <person name="Michael T."/>
            <person name="Cuomo C.A."/>
            <person name="Sil A."/>
            <person name="Beyhan S."/>
        </authorList>
    </citation>
    <scope>NUCLEOTIDE SEQUENCE</scope>
    <source>
        <strain evidence="2">H88</strain>
    </source>
</reference>
<sequence length="101" mass="11311">MVLQCLNYHSHPVHGNEAPCMSTKWQRNNWGKCSQVRRAFSEAPNPSGSKYHQDPDTRKVMSPGQIQNSVTHTSNLTKKNIVIPLVHPLDSNLSMSSTGNR</sequence>
<protein>
    <submittedName>
        <fullName evidence="2">Uncharacterized protein</fullName>
    </submittedName>
</protein>
<evidence type="ECO:0000256" key="1">
    <source>
        <dbReference type="SAM" id="MobiDB-lite"/>
    </source>
</evidence>